<evidence type="ECO:0000313" key="2">
    <source>
        <dbReference type="Proteomes" id="UP001165383"/>
    </source>
</evidence>
<dbReference type="RefSeq" id="WP_249914284.1">
    <property type="nucleotide sequence ID" value="NZ_JAMGBB010000001.1"/>
</dbReference>
<protein>
    <submittedName>
        <fullName evidence="1">Uncharacterized protein</fullName>
    </submittedName>
</protein>
<dbReference type="EMBL" id="JAMGBB010000001">
    <property type="protein sequence ID" value="MCL6739811.1"/>
    <property type="molecule type" value="Genomic_DNA"/>
</dbReference>
<accession>A0ABT0S5Z0</accession>
<organism evidence="1 2">
    <name type="scientific">Sphingomonas brevis</name>
    <dbReference type="NCBI Taxonomy" id="2908206"/>
    <lineage>
        <taxon>Bacteria</taxon>
        <taxon>Pseudomonadati</taxon>
        <taxon>Pseudomonadota</taxon>
        <taxon>Alphaproteobacteria</taxon>
        <taxon>Sphingomonadales</taxon>
        <taxon>Sphingomonadaceae</taxon>
        <taxon>Sphingomonas</taxon>
    </lineage>
</organism>
<gene>
    <name evidence="1" type="ORF">LZ518_01485</name>
</gene>
<keyword evidence="2" id="KW-1185">Reference proteome</keyword>
<evidence type="ECO:0000313" key="1">
    <source>
        <dbReference type="EMBL" id="MCL6739811.1"/>
    </source>
</evidence>
<dbReference type="Proteomes" id="UP001165383">
    <property type="component" value="Unassembled WGS sequence"/>
</dbReference>
<name>A0ABT0S5Z0_9SPHN</name>
<comment type="caution">
    <text evidence="1">The sequence shown here is derived from an EMBL/GenBank/DDBJ whole genome shotgun (WGS) entry which is preliminary data.</text>
</comment>
<sequence>MRIEESLSRETHARPFGRKGMAVTMPAAPRSSLVDDIKLFALTFACGFLFVSLYLA</sequence>
<proteinExistence type="predicted"/>
<reference evidence="1" key="1">
    <citation type="submission" date="2022-05" db="EMBL/GenBank/DDBJ databases">
        <authorList>
            <person name="Jo J.-H."/>
            <person name="Im W.-T."/>
        </authorList>
    </citation>
    <scope>NUCLEOTIDE SEQUENCE</scope>
    <source>
        <strain evidence="1">RB56-2</strain>
    </source>
</reference>